<dbReference type="Gene3D" id="3.40.50.2000">
    <property type="entry name" value="Glycogen Phosphorylase B"/>
    <property type="match status" value="1"/>
</dbReference>
<dbReference type="AlphaFoldDB" id="A0A9D2JVZ0"/>
<dbReference type="SUPFAM" id="SSF53756">
    <property type="entry name" value="UDP-Glycosyltransferase/glycogen phosphorylase"/>
    <property type="match status" value="1"/>
</dbReference>
<proteinExistence type="predicted"/>
<organism evidence="2 3">
    <name type="scientific">Candidatus Prevotella avicola</name>
    <dbReference type="NCBI Taxonomy" id="2838738"/>
    <lineage>
        <taxon>Bacteria</taxon>
        <taxon>Pseudomonadati</taxon>
        <taxon>Bacteroidota</taxon>
        <taxon>Bacteroidia</taxon>
        <taxon>Bacteroidales</taxon>
        <taxon>Prevotellaceae</taxon>
        <taxon>Prevotella</taxon>
    </lineage>
</organism>
<dbReference type="InterPro" id="IPR028098">
    <property type="entry name" value="Glyco_trans_4-like_N"/>
</dbReference>
<gene>
    <name evidence="2" type="ORF">H9966_01765</name>
</gene>
<dbReference type="GO" id="GO:0016757">
    <property type="term" value="F:glycosyltransferase activity"/>
    <property type="evidence" value="ECO:0007669"/>
    <property type="project" value="UniProtKB-KW"/>
</dbReference>
<dbReference type="Pfam" id="PF13439">
    <property type="entry name" value="Glyco_transf_4"/>
    <property type="match status" value="1"/>
</dbReference>
<reference evidence="2" key="2">
    <citation type="submission" date="2021-04" db="EMBL/GenBank/DDBJ databases">
        <authorList>
            <person name="Gilroy R."/>
        </authorList>
    </citation>
    <scope>NUCLEOTIDE SEQUENCE</scope>
    <source>
        <strain evidence="2">ChiHecec3B27-8219</strain>
    </source>
</reference>
<protein>
    <submittedName>
        <fullName evidence="2">Glycosyltransferase</fullName>
        <ecNumber evidence="2">2.4.-.-</ecNumber>
    </submittedName>
</protein>
<evidence type="ECO:0000313" key="2">
    <source>
        <dbReference type="EMBL" id="HIZ68602.1"/>
    </source>
</evidence>
<name>A0A9D2JVZ0_9BACT</name>
<dbReference type="EMBL" id="DXBE01000019">
    <property type="protein sequence ID" value="HIZ68602.1"/>
    <property type="molecule type" value="Genomic_DNA"/>
</dbReference>
<keyword evidence="2" id="KW-0328">Glycosyltransferase</keyword>
<feature type="domain" description="Glycosyltransferase subfamily 4-like N-terminal" evidence="1">
    <location>
        <begin position="15"/>
        <end position="118"/>
    </location>
</feature>
<evidence type="ECO:0000259" key="1">
    <source>
        <dbReference type="Pfam" id="PF13439"/>
    </source>
</evidence>
<sequence length="122" mass="14016">MRKQIKVLHIAECAGGVERYLQMLLPRLESKGLWQYFICSDNYDTRKYQGIIDGVEQMDLQQTFSPFQIVSKVFSIRKIIKRLRPDVVYCHSSFAGGLGRMAAIGLSCKVVYNPHGWAFNIK</sequence>
<reference evidence="2" key="1">
    <citation type="journal article" date="2021" name="PeerJ">
        <title>Extensive microbial diversity within the chicken gut microbiome revealed by metagenomics and culture.</title>
        <authorList>
            <person name="Gilroy R."/>
            <person name="Ravi A."/>
            <person name="Getino M."/>
            <person name="Pursley I."/>
            <person name="Horton D.L."/>
            <person name="Alikhan N.F."/>
            <person name="Baker D."/>
            <person name="Gharbi K."/>
            <person name="Hall N."/>
            <person name="Watson M."/>
            <person name="Adriaenssens E.M."/>
            <person name="Foster-Nyarko E."/>
            <person name="Jarju S."/>
            <person name="Secka A."/>
            <person name="Antonio M."/>
            <person name="Oren A."/>
            <person name="Chaudhuri R.R."/>
            <person name="La Ragione R."/>
            <person name="Hildebrand F."/>
            <person name="Pallen M.J."/>
        </authorList>
    </citation>
    <scope>NUCLEOTIDE SEQUENCE</scope>
    <source>
        <strain evidence="2">ChiHecec3B27-8219</strain>
    </source>
</reference>
<dbReference type="Proteomes" id="UP000824055">
    <property type="component" value="Unassembled WGS sequence"/>
</dbReference>
<evidence type="ECO:0000313" key="3">
    <source>
        <dbReference type="Proteomes" id="UP000824055"/>
    </source>
</evidence>
<comment type="caution">
    <text evidence="2">The sequence shown here is derived from an EMBL/GenBank/DDBJ whole genome shotgun (WGS) entry which is preliminary data.</text>
</comment>
<keyword evidence="2" id="KW-0808">Transferase</keyword>
<dbReference type="EC" id="2.4.-.-" evidence="2"/>
<accession>A0A9D2JVZ0</accession>